<reference evidence="1 2" key="2">
    <citation type="journal article" date="2018" name="Int. J. Syst. Evol. Microbiol.">
        <title>Burkholderia insecticola sp. nov., a gut symbiotic bacterium of the bean bug Riptortus pedestris.</title>
        <authorList>
            <person name="Takeshita K."/>
            <person name="Tamaki H."/>
            <person name="Ohbayashi T."/>
            <person name="Meng X.-Y."/>
            <person name="Sone T."/>
            <person name="Mitani Y."/>
            <person name="Peeters C."/>
            <person name="Kikuchi Y."/>
            <person name="Vandamme P."/>
        </authorList>
    </citation>
    <scope>NUCLEOTIDE SEQUENCE [LARGE SCALE GENOMIC DNA]</scope>
    <source>
        <strain evidence="1">RPE64</strain>
        <plasmid evidence="1 2">p1</plasmid>
    </source>
</reference>
<geneLocation type="plasmid" evidence="1 2">
    <name>p1</name>
</geneLocation>
<sequence>MAFNATGALRMEEVFMSMAGTPCQRNRCFRVCTMTSYALCASCTVVFRRAFVKRFAD</sequence>
<evidence type="ECO:0000313" key="1">
    <source>
        <dbReference type="EMBL" id="BAN27775.1"/>
    </source>
</evidence>
<reference evidence="1 2" key="1">
    <citation type="journal article" date="2013" name="Genome Announc.">
        <title>Complete Genome Sequence of Burkholderia sp. Strain RPE64, Bacterial Symbiont of the Bean Bug Riptortus pedestris.</title>
        <authorList>
            <person name="Shibata T.F."/>
            <person name="Maeda T."/>
            <person name="Nikoh N."/>
            <person name="Yamaguchi K."/>
            <person name="Oshima K."/>
            <person name="Hattori M."/>
            <person name="Nishiyama T."/>
            <person name="Hasebe M."/>
            <person name="Fukatsu T."/>
            <person name="Kikuchi Y."/>
            <person name="Shigenobu S."/>
        </authorList>
    </citation>
    <scope>NUCLEOTIDE SEQUENCE [LARGE SCALE GENOMIC DNA]</scope>
    <source>
        <plasmid evidence="1 2">p1</plasmid>
    </source>
</reference>
<name>R4X0Q5_9BURK</name>
<accession>R4X0Q5</accession>
<dbReference type="AlphaFoldDB" id="R4X0Q5"/>
<keyword evidence="1" id="KW-0614">Plasmid</keyword>
<evidence type="ECO:0000313" key="2">
    <source>
        <dbReference type="Proteomes" id="UP000013966"/>
    </source>
</evidence>
<keyword evidence="2" id="KW-1185">Reference proteome</keyword>
<dbReference type="HOGENOM" id="CLU_2987783_0_0_4"/>
<dbReference type="Proteomes" id="UP000013966">
    <property type="component" value="Plasmid p1"/>
</dbReference>
<protein>
    <submittedName>
        <fullName evidence="1">Uncharacterized protein</fullName>
    </submittedName>
</protein>
<proteinExistence type="predicted"/>
<organism evidence="1 2">
    <name type="scientific">Caballeronia insecticola</name>
    <dbReference type="NCBI Taxonomy" id="758793"/>
    <lineage>
        <taxon>Bacteria</taxon>
        <taxon>Pseudomonadati</taxon>
        <taxon>Pseudomonadota</taxon>
        <taxon>Betaproteobacteria</taxon>
        <taxon>Burkholderiales</taxon>
        <taxon>Burkholderiaceae</taxon>
        <taxon>Caballeronia</taxon>
    </lineage>
</organism>
<dbReference type="EMBL" id="AP013061">
    <property type="protein sequence ID" value="BAN27775.1"/>
    <property type="molecule type" value="Genomic_DNA"/>
</dbReference>
<gene>
    <name evidence="1" type="ORF">BRPE64_DCDS08390</name>
</gene>
<dbReference type="KEGG" id="buo:BRPE64_DCDS08390"/>